<organism evidence="2 3">
    <name type="scientific">Eumeta variegata</name>
    <name type="common">Bagworm moth</name>
    <name type="synonym">Eumeta japonica</name>
    <dbReference type="NCBI Taxonomy" id="151549"/>
    <lineage>
        <taxon>Eukaryota</taxon>
        <taxon>Metazoa</taxon>
        <taxon>Ecdysozoa</taxon>
        <taxon>Arthropoda</taxon>
        <taxon>Hexapoda</taxon>
        <taxon>Insecta</taxon>
        <taxon>Pterygota</taxon>
        <taxon>Neoptera</taxon>
        <taxon>Endopterygota</taxon>
        <taxon>Lepidoptera</taxon>
        <taxon>Glossata</taxon>
        <taxon>Ditrysia</taxon>
        <taxon>Tineoidea</taxon>
        <taxon>Psychidae</taxon>
        <taxon>Oiketicinae</taxon>
        <taxon>Eumeta</taxon>
    </lineage>
</organism>
<dbReference type="AlphaFoldDB" id="A0A4C1XHU3"/>
<evidence type="ECO:0000313" key="2">
    <source>
        <dbReference type="EMBL" id="GBP62552.1"/>
    </source>
</evidence>
<keyword evidence="3" id="KW-1185">Reference proteome</keyword>
<feature type="region of interest" description="Disordered" evidence="1">
    <location>
        <begin position="338"/>
        <end position="368"/>
    </location>
</feature>
<proteinExistence type="predicted"/>
<feature type="compositionally biased region" description="Polar residues" evidence="1">
    <location>
        <begin position="358"/>
        <end position="368"/>
    </location>
</feature>
<dbReference type="EMBL" id="BGZK01000843">
    <property type="protein sequence ID" value="GBP62552.1"/>
    <property type="molecule type" value="Genomic_DNA"/>
</dbReference>
<reference evidence="2 3" key="1">
    <citation type="journal article" date="2019" name="Commun. Biol.">
        <title>The bagworm genome reveals a unique fibroin gene that provides high tensile strength.</title>
        <authorList>
            <person name="Kono N."/>
            <person name="Nakamura H."/>
            <person name="Ohtoshi R."/>
            <person name="Tomita M."/>
            <person name="Numata K."/>
            <person name="Arakawa K."/>
        </authorList>
    </citation>
    <scope>NUCLEOTIDE SEQUENCE [LARGE SCALE GENOMIC DNA]</scope>
</reference>
<comment type="caution">
    <text evidence="2">The sequence shown here is derived from an EMBL/GenBank/DDBJ whole genome shotgun (WGS) entry which is preliminary data.</text>
</comment>
<sequence length="368" mass="42006">MSGDALTTLKQVTRIRWLPKSNNDEDMETNLLTSYLSRLCIHSYLMVVVVNTVAEAEITRFELDHDRIEPPTPGARVKPSAFHVVTAPAPKVVPVQHKARNSTALNCLRMSDMSVPDVFRVRIPLVDLYLVAPGVGIGVRAAPPQDTSADLKEDTVEFSNIKRVVSAERALRGTEQMLNKRAKDLNSGLLVRSIHSVPPPIGDPSQHIRRCDSRRVRVTRQKRDTCILDSAGPRRRKDETYRPRRRRRMTMNPHILIRGTFKTIFRRRRTVVVDRKNILETDLTMPLGCLRISEYDRSEDPFNKLIFTLKMITLLRMQELIIDANILLTTYSSENTKYLHPFSSPDPRPTEERELCPSQPQFTSDCAS</sequence>
<name>A0A4C1XHU3_EUMVA</name>
<accession>A0A4C1XHU3</accession>
<dbReference type="Proteomes" id="UP000299102">
    <property type="component" value="Unassembled WGS sequence"/>
</dbReference>
<gene>
    <name evidence="2" type="ORF">EVAR_21924_1</name>
</gene>
<evidence type="ECO:0000256" key="1">
    <source>
        <dbReference type="SAM" id="MobiDB-lite"/>
    </source>
</evidence>
<protein>
    <submittedName>
        <fullName evidence="2">Uncharacterized protein</fullName>
    </submittedName>
</protein>
<evidence type="ECO:0000313" key="3">
    <source>
        <dbReference type="Proteomes" id="UP000299102"/>
    </source>
</evidence>